<dbReference type="AlphaFoldDB" id="S3CRR4"/>
<dbReference type="PANTHER" id="PTHR15887:SF1">
    <property type="entry name" value="TRANSMEMBRANE PROTEIN 69"/>
    <property type="match status" value="1"/>
</dbReference>
<dbReference type="eggNOG" id="ENOG502RY8Z">
    <property type="taxonomic scope" value="Eukaryota"/>
</dbReference>
<dbReference type="OMA" id="AWPTLLM"/>
<dbReference type="PANTHER" id="PTHR15887">
    <property type="entry name" value="TRANSMEMBRANE PROTEIN 69"/>
    <property type="match status" value="1"/>
</dbReference>
<keyword evidence="4" id="KW-1185">Reference proteome</keyword>
<evidence type="ECO:0000256" key="2">
    <source>
        <dbReference type="SAM" id="Phobius"/>
    </source>
</evidence>
<dbReference type="Pfam" id="PF11911">
    <property type="entry name" value="DUF3429"/>
    <property type="match status" value="1"/>
</dbReference>
<keyword evidence="2" id="KW-0472">Membrane</keyword>
<feature type="compositionally biased region" description="Basic and acidic residues" evidence="1">
    <location>
        <begin position="86"/>
        <end position="102"/>
    </location>
</feature>
<feature type="transmembrane region" description="Helical" evidence="2">
    <location>
        <begin position="296"/>
        <end position="316"/>
    </location>
</feature>
<feature type="region of interest" description="Disordered" evidence="1">
    <location>
        <begin position="353"/>
        <end position="458"/>
    </location>
</feature>
<feature type="transmembrane region" description="Helical" evidence="2">
    <location>
        <begin position="209"/>
        <end position="226"/>
    </location>
</feature>
<name>S3CRR4_OPHP1</name>
<keyword evidence="2" id="KW-0812">Transmembrane</keyword>
<dbReference type="VEuPathDB" id="FungiDB:F503_07094"/>
<feature type="region of interest" description="Disordered" evidence="1">
    <location>
        <begin position="86"/>
        <end position="108"/>
    </location>
</feature>
<dbReference type="OrthoDB" id="194289at2759"/>
<accession>S3CRR4</accession>
<dbReference type="InterPro" id="IPR021836">
    <property type="entry name" value="DUF3429"/>
</dbReference>
<feature type="transmembrane region" description="Helical" evidence="2">
    <location>
        <begin position="246"/>
        <end position="276"/>
    </location>
</feature>
<reference evidence="3 4" key="1">
    <citation type="journal article" date="2013" name="BMC Genomics">
        <title>The genome and transcriptome of the pine saprophyte Ophiostoma piceae, and a comparison with the bark beetle-associated pine pathogen Grosmannia clavigera.</title>
        <authorList>
            <person name="Haridas S."/>
            <person name="Wang Y."/>
            <person name="Lim L."/>
            <person name="Massoumi Alamouti S."/>
            <person name="Jackman S."/>
            <person name="Docking R."/>
            <person name="Robertson G."/>
            <person name="Birol I."/>
            <person name="Bohlmann J."/>
            <person name="Breuil C."/>
        </authorList>
    </citation>
    <scope>NUCLEOTIDE SEQUENCE [LARGE SCALE GENOMIC DNA]</scope>
    <source>
        <strain evidence="3 4">UAMH 11346</strain>
    </source>
</reference>
<evidence type="ECO:0000313" key="4">
    <source>
        <dbReference type="Proteomes" id="UP000016923"/>
    </source>
</evidence>
<feature type="region of interest" description="Disordered" evidence="1">
    <location>
        <begin position="327"/>
        <end position="346"/>
    </location>
</feature>
<protein>
    <recommendedName>
        <fullName evidence="5">Mitochondrial inner membrane protein 1 protein</fullName>
    </recommendedName>
</protein>
<feature type="transmembrane region" description="Helical" evidence="2">
    <location>
        <begin position="151"/>
        <end position="176"/>
    </location>
</feature>
<organism evidence="3 4">
    <name type="scientific">Ophiostoma piceae (strain UAMH 11346)</name>
    <name type="common">Sap stain fungus</name>
    <dbReference type="NCBI Taxonomy" id="1262450"/>
    <lineage>
        <taxon>Eukaryota</taxon>
        <taxon>Fungi</taxon>
        <taxon>Dikarya</taxon>
        <taxon>Ascomycota</taxon>
        <taxon>Pezizomycotina</taxon>
        <taxon>Sordariomycetes</taxon>
        <taxon>Sordariomycetidae</taxon>
        <taxon>Ophiostomatales</taxon>
        <taxon>Ophiostomataceae</taxon>
        <taxon>Ophiostoma</taxon>
    </lineage>
</organism>
<dbReference type="Proteomes" id="UP000016923">
    <property type="component" value="Unassembled WGS sequence"/>
</dbReference>
<evidence type="ECO:0008006" key="5">
    <source>
        <dbReference type="Google" id="ProtNLM"/>
    </source>
</evidence>
<dbReference type="STRING" id="1262450.S3CRR4"/>
<evidence type="ECO:0000256" key="1">
    <source>
        <dbReference type="SAM" id="MobiDB-lite"/>
    </source>
</evidence>
<evidence type="ECO:0000313" key="3">
    <source>
        <dbReference type="EMBL" id="EPE09318.1"/>
    </source>
</evidence>
<dbReference type="HOGENOM" id="CLU_045137_0_0_1"/>
<sequence length="458" mass="50734">MHQASFRALAPLRAPASRSWASSRAGGSWAARAFSSSSDRTHFSATTSAFYARPHSGIASSRTILSKPITVAYSSKSRPPVKYEIDREHEKEVGKQKLEPRPNEVTADSSVRHIIEHSQNTEELPAVSEALAKDVHAVKDAIALTAVPREAYALGLSGTIPYFMTSISTVYLGWILRSGSPSISPITNSFMISQETAQQWLQMLEPVQLGYGAVIISFLGAVHWGMELMEKTPEPDRTRFRYAMGILAPAVAWPTLFLPVHFALTGQFLAFTMLFFADSRATKLGWAPQWYSTYRFVLTAVVGSAILVSLLFRAKIDDAGENMNQRLESGMHQRGPTEENYSAKWARLEKKEKERIKAEEEKKKKEEEKVKRAEKKDGKSAEKSGKEKEEKPDEEKKDEGEKPASDDKDTKEGDAEGKEKTQKKGNGDEVKTDGDAASKKNSSKGDEKAKGKEGEKDA</sequence>
<gene>
    <name evidence="3" type="ORF">F503_07094</name>
</gene>
<proteinExistence type="predicted"/>
<dbReference type="EMBL" id="KE148147">
    <property type="protein sequence ID" value="EPE09318.1"/>
    <property type="molecule type" value="Genomic_DNA"/>
</dbReference>
<keyword evidence="2" id="KW-1133">Transmembrane helix</keyword>